<dbReference type="Pfam" id="PF03724">
    <property type="entry name" value="META"/>
    <property type="match status" value="1"/>
</dbReference>
<organism evidence="2 3">
    <name type="scientific">Corynebacterium aurimucosum</name>
    <dbReference type="NCBI Taxonomy" id="169292"/>
    <lineage>
        <taxon>Bacteria</taxon>
        <taxon>Bacillati</taxon>
        <taxon>Actinomycetota</taxon>
        <taxon>Actinomycetes</taxon>
        <taxon>Mycobacteriales</taxon>
        <taxon>Corynebacteriaceae</taxon>
        <taxon>Corynebacterium</taxon>
    </lineage>
</organism>
<name>A0A558GH33_9CORY</name>
<feature type="domain" description="DUF306" evidence="1">
    <location>
        <begin position="105"/>
        <end position="193"/>
    </location>
</feature>
<gene>
    <name evidence="2" type="ORF">FQK23_10075</name>
</gene>
<accession>A0A558GH33</accession>
<dbReference type="InterPro" id="IPR038670">
    <property type="entry name" value="HslJ-like_sf"/>
</dbReference>
<protein>
    <submittedName>
        <fullName evidence="2">META domain-containing protein</fullName>
    </submittedName>
</protein>
<evidence type="ECO:0000313" key="2">
    <source>
        <dbReference type="EMBL" id="TVU56138.1"/>
    </source>
</evidence>
<evidence type="ECO:0000259" key="1">
    <source>
        <dbReference type="Pfam" id="PF03724"/>
    </source>
</evidence>
<comment type="caution">
    <text evidence="2">The sequence shown here is derived from an EMBL/GenBank/DDBJ whole genome shotgun (WGS) entry which is preliminary data.</text>
</comment>
<proteinExistence type="predicted"/>
<evidence type="ECO:0000313" key="3">
    <source>
        <dbReference type="Proteomes" id="UP000320531"/>
    </source>
</evidence>
<reference evidence="2 3" key="1">
    <citation type="submission" date="2019-07" db="EMBL/GenBank/DDBJ databases">
        <title>Draft genome of C. aurimucosum strain 14-2523.</title>
        <authorList>
            <person name="Pacheco L.G.C."/>
            <person name="Aguiar E.R.G.R."/>
            <person name="Navas J."/>
            <person name="Santos C.S."/>
            <person name="Rocha D.J.P.G."/>
        </authorList>
    </citation>
    <scope>NUCLEOTIDE SEQUENCE [LARGE SCALE GENOMIC DNA]</scope>
    <source>
        <strain evidence="2 3">14-2523</strain>
    </source>
</reference>
<dbReference type="Gene3D" id="2.40.128.270">
    <property type="match status" value="1"/>
</dbReference>
<dbReference type="AlphaFoldDB" id="A0A558GH33"/>
<sequence>MLPVMLDSFGAMISRTLKKVTTATAFVALAGGVLGAGTAGAQEMSSVDSVKNSQIQELSSRLFGDSFSSSKDSEAPEGSGLIEKYEDVDGLQEKLPADEAQKVLNGTFTAKKNPDISVTFNEDGTLNFNDGCNSGGGSYTLDQTDAIVVENLNSTMRACGPDEMADADALNAILSAKPVVIPVEGNTFALGSQGQVIQFEKTEN</sequence>
<dbReference type="InterPro" id="IPR005184">
    <property type="entry name" value="DUF306_Meta_HslJ"/>
</dbReference>
<dbReference type="EMBL" id="VMTY01000040">
    <property type="protein sequence ID" value="TVU56138.1"/>
    <property type="molecule type" value="Genomic_DNA"/>
</dbReference>
<dbReference type="Proteomes" id="UP000320531">
    <property type="component" value="Unassembled WGS sequence"/>
</dbReference>